<gene>
    <name evidence="2" type="ORF">V2H45_23405</name>
</gene>
<evidence type="ECO:0000313" key="3">
    <source>
        <dbReference type="Proteomes" id="UP001333818"/>
    </source>
</evidence>
<dbReference type="Proteomes" id="UP001333818">
    <property type="component" value="Unassembled WGS sequence"/>
</dbReference>
<feature type="domain" description="HTH cro/C1-type" evidence="1">
    <location>
        <begin position="13"/>
        <end position="49"/>
    </location>
</feature>
<dbReference type="RefSeq" id="WP_408648889.1">
    <property type="nucleotide sequence ID" value="NZ_JAZBJZ010000159.1"/>
</dbReference>
<sequence>MFAAQETQSANLVRELRFRLGLTQEQLAAELGVTFASVNRWENRKVQPSPMALKLLRQHLEQMGDRGVDLLDRYF</sequence>
<dbReference type="InterPro" id="IPR010982">
    <property type="entry name" value="Lambda_DNA-bd_dom_sf"/>
</dbReference>
<dbReference type="InterPro" id="IPR001387">
    <property type="entry name" value="Cro/C1-type_HTH"/>
</dbReference>
<dbReference type="SMART" id="SM00530">
    <property type="entry name" value="HTH_XRE"/>
    <property type="match status" value="1"/>
</dbReference>
<keyword evidence="3" id="KW-1185">Reference proteome</keyword>
<protein>
    <submittedName>
        <fullName evidence="2">Helix-turn-helix domain-containing protein</fullName>
    </submittedName>
</protein>
<dbReference type="Pfam" id="PF01381">
    <property type="entry name" value="HTH_3"/>
    <property type="match status" value="1"/>
</dbReference>
<reference evidence="2" key="1">
    <citation type="submission" date="2024-01" db="EMBL/GenBank/DDBJ databases">
        <title>Bank of Algae and Cyanobacteria of the Azores (BACA) strain genomes.</title>
        <authorList>
            <person name="Luz R."/>
            <person name="Cordeiro R."/>
            <person name="Fonseca A."/>
            <person name="Goncalves V."/>
        </authorList>
    </citation>
    <scope>NUCLEOTIDE SEQUENCE</scope>
    <source>
        <strain evidence="2">BACA0141</strain>
    </source>
</reference>
<dbReference type="PROSITE" id="PS50943">
    <property type="entry name" value="HTH_CROC1"/>
    <property type="match status" value="1"/>
</dbReference>
<name>A0AAW9Q922_9CYAN</name>
<dbReference type="Gene3D" id="1.10.260.40">
    <property type="entry name" value="lambda repressor-like DNA-binding domains"/>
    <property type="match status" value="1"/>
</dbReference>
<dbReference type="GO" id="GO:0003677">
    <property type="term" value="F:DNA binding"/>
    <property type="evidence" value="ECO:0007669"/>
    <property type="project" value="InterPro"/>
</dbReference>
<dbReference type="AlphaFoldDB" id="A0AAW9Q922"/>
<evidence type="ECO:0000259" key="1">
    <source>
        <dbReference type="PROSITE" id="PS50943"/>
    </source>
</evidence>
<proteinExistence type="predicted"/>
<evidence type="ECO:0000313" key="2">
    <source>
        <dbReference type="EMBL" id="MEE3719693.1"/>
    </source>
</evidence>
<accession>A0AAW9Q922</accession>
<dbReference type="EMBL" id="JAZBJZ010000159">
    <property type="protein sequence ID" value="MEE3719693.1"/>
    <property type="molecule type" value="Genomic_DNA"/>
</dbReference>
<comment type="caution">
    <text evidence="2">The sequence shown here is derived from an EMBL/GenBank/DDBJ whole genome shotgun (WGS) entry which is preliminary data.</text>
</comment>
<organism evidence="2 3">
    <name type="scientific">Tumidithrix elongata BACA0141</name>
    <dbReference type="NCBI Taxonomy" id="2716417"/>
    <lineage>
        <taxon>Bacteria</taxon>
        <taxon>Bacillati</taxon>
        <taxon>Cyanobacteriota</taxon>
        <taxon>Cyanophyceae</taxon>
        <taxon>Pseudanabaenales</taxon>
        <taxon>Pseudanabaenaceae</taxon>
        <taxon>Tumidithrix</taxon>
        <taxon>Tumidithrix elongata</taxon>
    </lineage>
</organism>
<dbReference type="SUPFAM" id="SSF47413">
    <property type="entry name" value="lambda repressor-like DNA-binding domains"/>
    <property type="match status" value="1"/>
</dbReference>
<dbReference type="CDD" id="cd00093">
    <property type="entry name" value="HTH_XRE"/>
    <property type="match status" value="1"/>
</dbReference>